<evidence type="ECO:0000313" key="3">
    <source>
        <dbReference type="Proteomes" id="UP000005867"/>
    </source>
</evidence>
<dbReference type="STRING" id="1104324.P186_0821"/>
<evidence type="ECO:0000313" key="2">
    <source>
        <dbReference type="EMBL" id="AET32265.1"/>
    </source>
</evidence>
<dbReference type="Gene3D" id="3.40.50.2000">
    <property type="entry name" value="Glycogen Phosphorylase B"/>
    <property type="match status" value="1"/>
</dbReference>
<dbReference type="GeneID" id="11595083"/>
<dbReference type="RefSeq" id="WP_014288093.1">
    <property type="nucleotide sequence ID" value="NC_016645.1"/>
</dbReference>
<dbReference type="KEGG" id="pyr:P186_0821"/>
<proteinExistence type="predicted"/>
<dbReference type="GO" id="GO:0016757">
    <property type="term" value="F:glycosyltransferase activity"/>
    <property type="evidence" value="ECO:0007669"/>
    <property type="project" value="InterPro"/>
</dbReference>
<protein>
    <submittedName>
        <fullName evidence="2">Glycosyl transferase, group 1</fullName>
    </submittedName>
</protein>
<dbReference type="PANTHER" id="PTHR12526:SF630">
    <property type="entry name" value="GLYCOSYLTRANSFERASE"/>
    <property type="match status" value="1"/>
</dbReference>
<keyword evidence="2" id="KW-0808">Transferase</keyword>
<dbReference type="PANTHER" id="PTHR12526">
    <property type="entry name" value="GLYCOSYLTRANSFERASE"/>
    <property type="match status" value="1"/>
</dbReference>
<dbReference type="AlphaFoldDB" id="G7VAM6"/>
<dbReference type="EMBL" id="CP003098">
    <property type="protein sequence ID" value="AET32265.1"/>
    <property type="molecule type" value="Genomic_DNA"/>
</dbReference>
<dbReference type="Proteomes" id="UP000005867">
    <property type="component" value="Chromosome"/>
</dbReference>
<dbReference type="BioCyc" id="PSP1104324:GJSN-804-MONOMER"/>
<dbReference type="Pfam" id="PF00534">
    <property type="entry name" value="Glycos_transf_1"/>
    <property type="match status" value="1"/>
</dbReference>
<dbReference type="InterPro" id="IPR001296">
    <property type="entry name" value="Glyco_trans_1"/>
</dbReference>
<keyword evidence="3" id="KW-1185">Reference proteome</keyword>
<sequence>MNFVVVAPQSSHWEDSHRAAAILVKALRRIGHEAWLVTSVYHDGEPAVDPDVVEKSEEGFVEVERDVSGVPTIRVLSAKSMLPPGAVTLRSFSKILAAIDRRRGVDAVVVFSSFWNGPEEAAKWVTIKKMLAQSGEAEKPPALVYVPVYPTGAHGASPVEAVSRSIWSTLNLPQVLRQAAAVVVSCREEAEAIRQFRVPADRVIEGKWWIDPDYPEALAAGRPPLLEGFELVVSYAGPLTEEKNVKALARLAERMPQAAVAVVGRGDAVAWLRREAARRRNLVLVEDPSAVASVARGSLLGVDLSLHEPMGIRALEYLYAGTPYAASPTSRAACHITDGVDGARLRNPEDLEGVARLVSTLAKKPELREEMGRHGRRKTENLLATTLAETLVARLR</sequence>
<dbReference type="OrthoDB" id="132546at2157"/>
<feature type="domain" description="Glycosyl transferase family 1" evidence="1">
    <location>
        <begin position="231"/>
        <end position="377"/>
    </location>
</feature>
<dbReference type="SUPFAM" id="SSF53756">
    <property type="entry name" value="UDP-Glycosyltransferase/glycogen phosphorylase"/>
    <property type="match status" value="1"/>
</dbReference>
<dbReference type="eggNOG" id="arCOG05497">
    <property type="taxonomic scope" value="Archaea"/>
</dbReference>
<dbReference type="HOGENOM" id="CLU_056884_0_0_2"/>
<gene>
    <name evidence="2" type="ORF">P186_0821</name>
</gene>
<organism evidence="2 3">
    <name type="scientific">Pyrobaculum ferrireducens</name>
    <dbReference type="NCBI Taxonomy" id="1104324"/>
    <lineage>
        <taxon>Archaea</taxon>
        <taxon>Thermoproteota</taxon>
        <taxon>Thermoprotei</taxon>
        <taxon>Thermoproteales</taxon>
        <taxon>Thermoproteaceae</taxon>
        <taxon>Pyrobaculum</taxon>
    </lineage>
</organism>
<evidence type="ECO:0000259" key="1">
    <source>
        <dbReference type="Pfam" id="PF00534"/>
    </source>
</evidence>
<name>G7VAM6_9CREN</name>
<reference evidence="2 3" key="1">
    <citation type="journal article" date="2012" name="J. Bacteriol.">
        <title>Complete genome sequence of strain 1860, a crenarchaeon of the genus pyrobaculum able to grow with various electron acceptors.</title>
        <authorList>
            <person name="Mardanov A.V."/>
            <person name="Gumerov V.M."/>
            <person name="Slobodkina G.B."/>
            <person name="Beletsky A.V."/>
            <person name="Bonch-Osmolovskaya E.A."/>
            <person name="Ravin N.V."/>
            <person name="Skryabin K.G."/>
        </authorList>
    </citation>
    <scope>NUCLEOTIDE SEQUENCE [LARGE SCALE GENOMIC DNA]</scope>
    <source>
        <strain evidence="2 3">1860</strain>
    </source>
</reference>
<accession>G7VAM6</accession>